<reference evidence="2 3" key="1">
    <citation type="journal article" date="2019" name="Int. J. Syst. Evol. Microbiol.">
        <title>The Global Catalogue of Microorganisms (GCM) 10K type strain sequencing project: providing services to taxonomists for standard genome sequencing and annotation.</title>
        <authorList>
            <consortium name="The Broad Institute Genomics Platform"/>
            <consortium name="The Broad Institute Genome Sequencing Center for Infectious Disease"/>
            <person name="Wu L."/>
            <person name="Ma J."/>
        </authorList>
    </citation>
    <scope>NUCLEOTIDE SEQUENCE [LARGE SCALE GENOMIC DNA]</scope>
    <source>
        <strain evidence="2 3">CGMCC 1.10594</strain>
    </source>
</reference>
<evidence type="ECO:0008006" key="4">
    <source>
        <dbReference type="Google" id="ProtNLM"/>
    </source>
</evidence>
<proteinExistence type="predicted"/>
<sequence length="137" mass="14224">MADWIARLNDLSDVGNLDSALTKLMFAPIAAFFLQAANAVEAISRVIIDPVTAFASGAGDIVTSLFGGSSQIIDIGADATAADLNIFGILGFPVGLGIVFVGGFLIAQYLGQPDTSDLIPLTFTDIPFLGVEESNDE</sequence>
<name>A0ABD6D1U1_9EURY</name>
<gene>
    <name evidence="2" type="ORF">ACFSBJ_12910</name>
</gene>
<protein>
    <recommendedName>
        <fullName evidence="4">MscL family protein</fullName>
    </recommendedName>
</protein>
<dbReference type="Proteomes" id="UP001597075">
    <property type="component" value="Unassembled WGS sequence"/>
</dbReference>
<evidence type="ECO:0000313" key="2">
    <source>
        <dbReference type="EMBL" id="MFD1634623.1"/>
    </source>
</evidence>
<keyword evidence="1" id="KW-1133">Transmembrane helix</keyword>
<feature type="transmembrane region" description="Helical" evidence="1">
    <location>
        <begin position="86"/>
        <end position="107"/>
    </location>
</feature>
<evidence type="ECO:0000313" key="3">
    <source>
        <dbReference type="Proteomes" id="UP001597075"/>
    </source>
</evidence>
<keyword evidence="3" id="KW-1185">Reference proteome</keyword>
<keyword evidence="1" id="KW-0812">Transmembrane</keyword>
<dbReference type="EMBL" id="JBHUDL010000010">
    <property type="protein sequence ID" value="MFD1634623.1"/>
    <property type="molecule type" value="Genomic_DNA"/>
</dbReference>
<accession>A0ABD6D1U1</accession>
<comment type="caution">
    <text evidence="2">The sequence shown here is derived from an EMBL/GenBank/DDBJ whole genome shotgun (WGS) entry which is preliminary data.</text>
</comment>
<organism evidence="2 3">
    <name type="scientific">Haloplanus ruber</name>
    <dbReference type="NCBI Taxonomy" id="869892"/>
    <lineage>
        <taxon>Archaea</taxon>
        <taxon>Methanobacteriati</taxon>
        <taxon>Methanobacteriota</taxon>
        <taxon>Stenosarchaea group</taxon>
        <taxon>Halobacteria</taxon>
        <taxon>Halobacteriales</taxon>
        <taxon>Haloferacaceae</taxon>
        <taxon>Haloplanus</taxon>
    </lineage>
</organism>
<dbReference type="AlphaFoldDB" id="A0ABD6D1U1"/>
<dbReference type="RefSeq" id="WP_256404864.1">
    <property type="nucleotide sequence ID" value="NZ_CP187151.1"/>
</dbReference>
<keyword evidence="1" id="KW-0472">Membrane</keyword>
<evidence type="ECO:0000256" key="1">
    <source>
        <dbReference type="SAM" id="Phobius"/>
    </source>
</evidence>